<keyword evidence="2" id="KW-1185">Reference proteome</keyword>
<evidence type="ECO:0000313" key="1">
    <source>
        <dbReference type="EMBL" id="CAD5107468.1"/>
    </source>
</evidence>
<accession>A0A7U7ELZ3</accession>
<protein>
    <submittedName>
        <fullName evidence="1">Uncharacterized protein</fullName>
    </submittedName>
</protein>
<proteinExistence type="predicted"/>
<organism evidence="1 2">
    <name type="scientific">Zestomonas carbonaria</name>
    <dbReference type="NCBI Taxonomy" id="2762745"/>
    <lineage>
        <taxon>Bacteria</taxon>
        <taxon>Pseudomonadati</taxon>
        <taxon>Pseudomonadota</taxon>
        <taxon>Gammaproteobacteria</taxon>
        <taxon>Pseudomonadales</taxon>
        <taxon>Pseudomonadaceae</taxon>
        <taxon>Zestomonas</taxon>
    </lineage>
</organism>
<comment type="caution">
    <text evidence="1">The sequence shown here is derived from an EMBL/GenBank/DDBJ whole genome shotgun (WGS) entry which is preliminary data.</text>
</comment>
<dbReference type="AlphaFoldDB" id="A0A7U7ELZ3"/>
<gene>
    <name evidence="1" type="ORF">PSEWESI4_01741</name>
</gene>
<reference evidence="1 2" key="1">
    <citation type="submission" date="2020-08" db="EMBL/GenBank/DDBJ databases">
        <authorList>
            <person name="Criscuolo A."/>
        </authorList>
    </citation>
    <scope>NUCLEOTIDE SEQUENCE [LARGE SCALE GENOMIC DNA]</scope>
    <source>
        <strain evidence="1">CIP111764</strain>
    </source>
</reference>
<sequence length="56" mass="6161">MSLLVLASKIFKRSAPRSGLTLGLSFRFSLCISGCQGIDPCREKFALIRCELSRLA</sequence>
<dbReference type="EMBL" id="CAJFCI010000035">
    <property type="protein sequence ID" value="CAD5107468.1"/>
    <property type="molecule type" value="Genomic_DNA"/>
</dbReference>
<evidence type="ECO:0000313" key="2">
    <source>
        <dbReference type="Proteomes" id="UP000583387"/>
    </source>
</evidence>
<name>A0A7U7ELZ3_9GAMM</name>
<dbReference type="Proteomes" id="UP000583387">
    <property type="component" value="Unassembled WGS sequence"/>
</dbReference>